<reference evidence="2" key="1">
    <citation type="submission" date="2023-03" db="EMBL/GenBank/DDBJ databases">
        <title>Massive genome expansion in bonnet fungi (Mycena s.s.) driven by repeated elements and novel gene families across ecological guilds.</title>
        <authorList>
            <consortium name="Lawrence Berkeley National Laboratory"/>
            <person name="Harder C.B."/>
            <person name="Miyauchi S."/>
            <person name="Viragh M."/>
            <person name="Kuo A."/>
            <person name="Thoen E."/>
            <person name="Andreopoulos B."/>
            <person name="Lu D."/>
            <person name="Skrede I."/>
            <person name="Drula E."/>
            <person name="Henrissat B."/>
            <person name="Morin E."/>
            <person name="Kohler A."/>
            <person name="Barry K."/>
            <person name="LaButti K."/>
            <person name="Morin E."/>
            <person name="Salamov A."/>
            <person name="Lipzen A."/>
            <person name="Mereny Z."/>
            <person name="Hegedus B."/>
            <person name="Baldrian P."/>
            <person name="Stursova M."/>
            <person name="Weitz H."/>
            <person name="Taylor A."/>
            <person name="Grigoriev I.V."/>
            <person name="Nagy L.G."/>
            <person name="Martin F."/>
            <person name="Kauserud H."/>
        </authorList>
    </citation>
    <scope>NUCLEOTIDE SEQUENCE</scope>
    <source>
        <strain evidence="2">9144</strain>
    </source>
</reference>
<comment type="caution">
    <text evidence="2">The sequence shown here is derived from an EMBL/GenBank/DDBJ whole genome shotgun (WGS) entry which is preliminary data.</text>
</comment>
<keyword evidence="1" id="KW-0812">Transmembrane</keyword>
<keyword evidence="3" id="KW-1185">Reference proteome</keyword>
<organism evidence="2 3">
    <name type="scientific">Mycena pura</name>
    <dbReference type="NCBI Taxonomy" id="153505"/>
    <lineage>
        <taxon>Eukaryota</taxon>
        <taxon>Fungi</taxon>
        <taxon>Dikarya</taxon>
        <taxon>Basidiomycota</taxon>
        <taxon>Agaricomycotina</taxon>
        <taxon>Agaricomycetes</taxon>
        <taxon>Agaricomycetidae</taxon>
        <taxon>Agaricales</taxon>
        <taxon>Marasmiineae</taxon>
        <taxon>Mycenaceae</taxon>
        <taxon>Mycena</taxon>
    </lineage>
</organism>
<sequence>MVSHDLQLGSANLSEVVEMWAFAAAETFLYGAYFVMMAFYIQVIWKHGLVQKPVLAALTISLFILCTAHCILILAGAALIGSPGRDIGEDVQLANLTANLFVAANVVYVTANVLADAIFILRCYAIWNFQKKIIVIPVLLTILGVAGIGYLNAVLCLLGNDSKAFIPSIFLIDPAFLLRVIIGVSLFTTFILMGLTVGRICMLARRAQRVLGAELTGRYHKVCAMMYWSLELYTCAVGLFTAS</sequence>
<gene>
    <name evidence="2" type="ORF">GGX14DRAFT_473710</name>
</gene>
<evidence type="ECO:0000256" key="1">
    <source>
        <dbReference type="SAM" id="Phobius"/>
    </source>
</evidence>
<feature type="transmembrane region" description="Helical" evidence="1">
    <location>
        <begin position="53"/>
        <end position="80"/>
    </location>
</feature>
<keyword evidence="1" id="KW-0472">Membrane</keyword>
<dbReference type="AlphaFoldDB" id="A0AAD6Y2S2"/>
<keyword evidence="1" id="KW-1133">Transmembrane helix</keyword>
<dbReference type="Proteomes" id="UP001219525">
    <property type="component" value="Unassembled WGS sequence"/>
</dbReference>
<feature type="transmembrane region" description="Helical" evidence="1">
    <location>
        <begin position="100"/>
        <end position="121"/>
    </location>
</feature>
<name>A0AAD6Y2S2_9AGAR</name>
<accession>A0AAD6Y2S2</accession>
<evidence type="ECO:0000313" key="2">
    <source>
        <dbReference type="EMBL" id="KAJ7196414.1"/>
    </source>
</evidence>
<proteinExistence type="predicted"/>
<protein>
    <submittedName>
        <fullName evidence="2">Uncharacterized protein</fullName>
    </submittedName>
</protein>
<feature type="transmembrane region" description="Helical" evidence="1">
    <location>
        <begin position="133"/>
        <end position="155"/>
    </location>
</feature>
<dbReference type="EMBL" id="JARJCW010000084">
    <property type="protein sequence ID" value="KAJ7196414.1"/>
    <property type="molecule type" value="Genomic_DNA"/>
</dbReference>
<evidence type="ECO:0000313" key="3">
    <source>
        <dbReference type="Proteomes" id="UP001219525"/>
    </source>
</evidence>
<feature type="non-terminal residue" evidence="2">
    <location>
        <position position="1"/>
    </location>
</feature>
<feature type="transmembrane region" description="Helical" evidence="1">
    <location>
        <begin position="20"/>
        <end position="41"/>
    </location>
</feature>
<feature type="transmembrane region" description="Helical" evidence="1">
    <location>
        <begin position="175"/>
        <end position="201"/>
    </location>
</feature>